<dbReference type="PROSITE" id="PS50878">
    <property type="entry name" value="RT_POL"/>
    <property type="match status" value="1"/>
</dbReference>
<dbReference type="PRINTS" id="PR00866">
    <property type="entry name" value="RNADNAPOLMS"/>
</dbReference>
<dbReference type="KEGG" id="fln:FLA_3758"/>
<accession>A0A173MJR2</accession>
<dbReference type="CDD" id="cd01651">
    <property type="entry name" value="RT_G2_intron"/>
    <property type="match status" value="1"/>
</dbReference>
<dbReference type="InterPro" id="IPR043502">
    <property type="entry name" value="DNA/RNA_pol_sf"/>
</dbReference>
<dbReference type="PANTHER" id="PTHR34047:SF3">
    <property type="entry name" value="BLR2052 PROTEIN"/>
    <property type="match status" value="1"/>
</dbReference>
<keyword evidence="5" id="KW-0460">Magnesium</keyword>
<keyword evidence="3" id="KW-0548">Nucleotidyltransferase</keyword>
<dbReference type="InterPro" id="IPR000477">
    <property type="entry name" value="RT_dom"/>
</dbReference>
<dbReference type="RefSeq" id="WP_076378691.1">
    <property type="nucleotide sequence ID" value="NZ_AP017422.1"/>
</dbReference>
<evidence type="ECO:0000259" key="10">
    <source>
        <dbReference type="PROSITE" id="PS50878"/>
    </source>
</evidence>
<dbReference type="GO" id="GO:0003723">
    <property type="term" value="F:RNA binding"/>
    <property type="evidence" value="ECO:0007669"/>
    <property type="project" value="InterPro"/>
</dbReference>
<proteinExistence type="inferred from homology"/>
<reference evidence="12" key="1">
    <citation type="submission" date="2017-01" db="EMBL/GenBank/DDBJ databases">
        <authorList>
            <person name="Varghese N."/>
            <person name="Submissions S."/>
        </authorList>
    </citation>
    <scope>NUCLEOTIDE SEQUENCE [LARGE SCALE GENOMIC DNA]</scope>
    <source>
        <strain evidence="12">DSM 21054</strain>
    </source>
</reference>
<dbReference type="GO" id="GO:0046872">
    <property type="term" value="F:metal ion binding"/>
    <property type="evidence" value="ECO:0007669"/>
    <property type="project" value="UniProtKB-KW"/>
</dbReference>
<comment type="catalytic activity">
    <reaction evidence="9">
        <text>DNA(n) + a 2'-deoxyribonucleoside 5'-triphosphate = DNA(n+1) + diphosphate</text>
        <dbReference type="Rhea" id="RHEA:22508"/>
        <dbReference type="Rhea" id="RHEA-COMP:17339"/>
        <dbReference type="Rhea" id="RHEA-COMP:17340"/>
        <dbReference type="ChEBI" id="CHEBI:33019"/>
        <dbReference type="ChEBI" id="CHEBI:61560"/>
        <dbReference type="ChEBI" id="CHEBI:173112"/>
        <dbReference type="EC" id="2.7.7.49"/>
    </reaction>
</comment>
<evidence type="ECO:0000256" key="2">
    <source>
        <dbReference type="ARBA" id="ARBA00022679"/>
    </source>
</evidence>
<dbReference type="AlphaFoldDB" id="A0A173MJR2"/>
<evidence type="ECO:0000256" key="1">
    <source>
        <dbReference type="ARBA" id="ARBA00012493"/>
    </source>
</evidence>
<keyword evidence="4" id="KW-0479">Metal-binding</keyword>
<dbReference type="PANTHER" id="PTHR34047">
    <property type="entry name" value="NUCLEAR INTRON MATURASE 1, MITOCHONDRIAL-RELATED"/>
    <property type="match status" value="1"/>
</dbReference>
<evidence type="ECO:0000256" key="7">
    <source>
        <dbReference type="ARBA" id="ARBA00023118"/>
    </source>
</evidence>
<evidence type="ECO:0000256" key="4">
    <source>
        <dbReference type="ARBA" id="ARBA00022723"/>
    </source>
</evidence>
<feature type="domain" description="Reverse transcriptase" evidence="10">
    <location>
        <begin position="55"/>
        <end position="295"/>
    </location>
</feature>
<evidence type="ECO:0000256" key="9">
    <source>
        <dbReference type="ARBA" id="ARBA00048173"/>
    </source>
</evidence>
<organism evidence="11 12">
    <name type="scientific">Filimonas lacunae</name>
    <dbReference type="NCBI Taxonomy" id="477680"/>
    <lineage>
        <taxon>Bacteria</taxon>
        <taxon>Pseudomonadati</taxon>
        <taxon>Bacteroidota</taxon>
        <taxon>Chitinophagia</taxon>
        <taxon>Chitinophagales</taxon>
        <taxon>Chitinophagaceae</taxon>
        <taxon>Filimonas</taxon>
    </lineage>
</organism>
<dbReference type="EC" id="2.7.7.49" evidence="1"/>
<dbReference type="Proteomes" id="UP000186917">
    <property type="component" value="Unassembled WGS sequence"/>
</dbReference>
<dbReference type="InterPro" id="IPR000123">
    <property type="entry name" value="Reverse_transcriptase_msDNA"/>
</dbReference>
<dbReference type="GO" id="GO:0051607">
    <property type="term" value="P:defense response to virus"/>
    <property type="evidence" value="ECO:0007669"/>
    <property type="project" value="UniProtKB-KW"/>
</dbReference>
<keyword evidence="12" id="KW-1185">Reference proteome</keyword>
<dbReference type="InterPro" id="IPR030931">
    <property type="entry name" value="Group_II_RT_mat"/>
</dbReference>
<keyword evidence="7" id="KW-0051">Antiviral defense</keyword>
<keyword evidence="6 11" id="KW-0695">RNA-directed DNA polymerase</keyword>
<name>A0A173MJR2_9BACT</name>
<gene>
    <name evidence="11" type="ORF">SAMN05421788_10377</name>
</gene>
<dbReference type="InterPro" id="IPR051083">
    <property type="entry name" value="GrpII_Intron_Splice-Mob/Def"/>
</dbReference>
<dbReference type="NCBIfam" id="TIGR04416">
    <property type="entry name" value="group_II_RT_mat"/>
    <property type="match status" value="1"/>
</dbReference>
<evidence type="ECO:0000256" key="3">
    <source>
        <dbReference type="ARBA" id="ARBA00022695"/>
    </source>
</evidence>
<evidence type="ECO:0000256" key="6">
    <source>
        <dbReference type="ARBA" id="ARBA00022918"/>
    </source>
</evidence>
<dbReference type="SUPFAM" id="SSF56672">
    <property type="entry name" value="DNA/RNA polymerases"/>
    <property type="match status" value="1"/>
</dbReference>
<sequence length="358" mass="41525">MSGGSKMSGAKSFSISRRLVSMAYQKVHSNKRAGGVDGVSLDVFHERYRDHLYKLWNQMSSGSYIPPTVRLHEIPKKGGGLRPLGIPTIADRIAQTVVRGMLEPSLELIFHRDSYGYRPGKFAIDALSKARERCWRLNWVVDVDIKGYFDNIPHDLLMKALQRHCQVRWMLLYIERWLKAPYQKQNGSIVSRTKGVPQGSIIGPVLANLYLHYVMDKWLDREYSGCRFERYADDAIIHCRNMKEAESLKAALYERLKACGLELHPEKTQVVYCKDSNRRQKGMKQMSFDFLGYTFKPRLARNSQRGEWFTNWLPGVSNKSMRSMNEKMRKWHVLRQTTNNLQDVATELNPVLTGWINY</sequence>
<dbReference type="STRING" id="477680.SAMN05421788_10377"/>
<evidence type="ECO:0000313" key="12">
    <source>
        <dbReference type="Proteomes" id="UP000186917"/>
    </source>
</evidence>
<evidence type="ECO:0000313" key="11">
    <source>
        <dbReference type="EMBL" id="SIT04096.1"/>
    </source>
</evidence>
<dbReference type="Pfam" id="PF00078">
    <property type="entry name" value="RVT_1"/>
    <property type="match status" value="1"/>
</dbReference>
<dbReference type="GO" id="GO:0003964">
    <property type="term" value="F:RNA-directed DNA polymerase activity"/>
    <property type="evidence" value="ECO:0007669"/>
    <property type="project" value="UniProtKB-KW"/>
</dbReference>
<protein>
    <recommendedName>
        <fullName evidence="1">RNA-directed DNA polymerase</fullName>
        <ecNumber evidence="1">2.7.7.49</ecNumber>
    </recommendedName>
</protein>
<keyword evidence="2" id="KW-0808">Transferase</keyword>
<evidence type="ECO:0000256" key="8">
    <source>
        <dbReference type="ARBA" id="ARBA00034120"/>
    </source>
</evidence>
<dbReference type="EMBL" id="FTOR01000003">
    <property type="protein sequence ID" value="SIT04096.1"/>
    <property type="molecule type" value="Genomic_DNA"/>
</dbReference>
<comment type="similarity">
    <text evidence="8">Belongs to the bacterial reverse transcriptase family.</text>
</comment>
<dbReference type="Pfam" id="PF08388">
    <property type="entry name" value="GIIM"/>
    <property type="match status" value="1"/>
</dbReference>
<dbReference type="InterPro" id="IPR013597">
    <property type="entry name" value="Mat_intron_G2"/>
</dbReference>
<evidence type="ECO:0000256" key="5">
    <source>
        <dbReference type="ARBA" id="ARBA00022842"/>
    </source>
</evidence>